<dbReference type="InterPro" id="IPR012338">
    <property type="entry name" value="Beta-lactam/transpept-like"/>
</dbReference>
<comment type="caution">
    <text evidence="16">The sequence shown here is derived from an EMBL/GenBank/DDBJ whole genome shotgun (WGS) entry which is preliminary data.</text>
</comment>
<dbReference type="NCBIfam" id="TIGR03423">
    <property type="entry name" value="pbp2_mrdA"/>
    <property type="match status" value="1"/>
</dbReference>
<evidence type="ECO:0000259" key="14">
    <source>
        <dbReference type="Pfam" id="PF00905"/>
    </source>
</evidence>
<gene>
    <name evidence="16" type="primary">mrdA</name>
    <name evidence="16" type="ORF">HCU67_07045</name>
</gene>
<keyword evidence="6" id="KW-0645">Protease</keyword>
<dbReference type="InterPro" id="IPR050515">
    <property type="entry name" value="Beta-lactam/transpept"/>
</dbReference>
<evidence type="ECO:0000256" key="12">
    <source>
        <dbReference type="ARBA" id="ARBA00023136"/>
    </source>
</evidence>
<dbReference type="InterPro" id="IPR001460">
    <property type="entry name" value="PCN-bd_Tpept"/>
</dbReference>
<dbReference type="Pfam" id="PF03717">
    <property type="entry name" value="PBP_dimer"/>
    <property type="match status" value="1"/>
</dbReference>
<proteinExistence type="predicted"/>
<evidence type="ECO:0000256" key="11">
    <source>
        <dbReference type="ARBA" id="ARBA00022989"/>
    </source>
</evidence>
<evidence type="ECO:0000256" key="2">
    <source>
        <dbReference type="ARBA" id="ARBA00004236"/>
    </source>
</evidence>
<dbReference type="GO" id="GO:0009002">
    <property type="term" value="F:serine-type D-Ala-D-Ala carboxypeptidase activity"/>
    <property type="evidence" value="ECO:0007669"/>
    <property type="project" value="UniProtKB-EC"/>
</dbReference>
<dbReference type="RefSeq" id="WP_168551853.1">
    <property type="nucleotide sequence ID" value="NZ_JAAWWL010000001.1"/>
</dbReference>
<keyword evidence="12" id="KW-0472">Membrane</keyword>
<dbReference type="Gene3D" id="3.40.710.10">
    <property type="entry name" value="DD-peptidase/beta-lactamase superfamily"/>
    <property type="match status" value="1"/>
</dbReference>
<dbReference type="InterPro" id="IPR005311">
    <property type="entry name" value="PBP_dimer"/>
</dbReference>
<keyword evidence="9" id="KW-0133">Cell shape</keyword>
<evidence type="ECO:0000313" key="17">
    <source>
        <dbReference type="Proteomes" id="UP000718451"/>
    </source>
</evidence>
<sequence>MKKLLLFSFVIVIGFVYIGRLSYMQLFSFSSNRVLDDSAVKAVYDYPERGYIYDRNGNLLVGNQTAYDVMVIPRETKPLDTLEFCGLLGISKSDFLKRLEKARNYSPRLPSVLVAQLSKEDYASLQEKMRKYTGFYIQKRSLRDYKTNSSANVLGYISEVNETDLSTNKYYTAGELIGRTGIEKQYEEFLRGRKGVKFIQKDRFNRAIGPYKEGKLDTLPELGTEIHITIDKALQEYGEKLMVGKRGGIVAIEPKTGEVLTMISGPSYDPALLVGRERSRNYSKLHYDSISRPTWDRSILSEQSPGSPFKALNALVALQEGVITPKTKFTCYNGFYVGKKKTKKLCHCGGGIRNMNSGIFTSCNAYFAGTFRNIYGKYETTDEGMDVWENHMRSFGLGNYLGIDLPTGRPGRIPTKEFYDKWYGDGRWYSPTIISNSIGQGEVAATPLQLANMTAAIANRGYFYTPHLIKRVGGSSAIDPKFTERRYTTIDKEHFEPVIEGMANVYKYGTANRLRIPDITIAGKTGTVENFTRIDGKKVQLTDHSVFVAFAPVENPKIAISVYIEHGYYGARYAGHIASLMIEKYLKGDITRKDLEYRMFNTTLEKEYEKPFSGEPFKINEYVW</sequence>
<evidence type="ECO:0000256" key="3">
    <source>
        <dbReference type="ARBA" id="ARBA00022475"/>
    </source>
</evidence>
<evidence type="ECO:0000256" key="5">
    <source>
        <dbReference type="ARBA" id="ARBA00022645"/>
    </source>
</evidence>
<organism evidence="16 17">
    <name type="scientific">Croceivirga thetidis</name>
    <dbReference type="NCBI Taxonomy" id="2721623"/>
    <lineage>
        <taxon>Bacteria</taxon>
        <taxon>Pseudomonadati</taxon>
        <taxon>Bacteroidota</taxon>
        <taxon>Flavobacteriia</taxon>
        <taxon>Flavobacteriales</taxon>
        <taxon>Flavobacteriaceae</taxon>
        <taxon>Croceivirga</taxon>
    </lineage>
</organism>
<keyword evidence="17" id="KW-1185">Reference proteome</keyword>
<dbReference type="SUPFAM" id="SSF56601">
    <property type="entry name" value="beta-lactamase/transpeptidase-like"/>
    <property type="match status" value="1"/>
</dbReference>
<dbReference type="Pfam" id="PF00905">
    <property type="entry name" value="Transpeptidase"/>
    <property type="match status" value="1"/>
</dbReference>
<dbReference type="EC" id="3.4.16.4" evidence="16"/>
<evidence type="ECO:0000313" key="16">
    <source>
        <dbReference type="EMBL" id="NKI31698.1"/>
    </source>
</evidence>
<dbReference type="PANTHER" id="PTHR30627">
    <property type="entry name" value="PEPTIDOGLYCAN D,D-TRANSPEPTIDASE"/>
    <property type="match status" value="1"/>
</dbReference>
<evidence type="ECO:0000256" key="13">
    <source>
        <dbReference type="ARBA" id="ARBA00023316"/>
    </source>
</evidence>
<feature type="domain" description="Penicillin-binding protein dimerisation" evidence="15">
    <location>
        <begin position="46"/>
        <end position="208"/>
    </location>
</feature>
<dbReference type="Gene3D" id="3.30.1390.30">
    <property type="entry name" value="Penicillin-binding protein 2a, domain 3"/>
    <property type="match status" value="1"/>
</dbReference>
<reference evidence="16 17" key="1">
    <citation type="submission" date="2020-04" db="EMBL/GenBank/DDBJ databases">
        <authorList>
            <person name="Yoon J."/>
        </authorList>
    </citation>
    <scope>NUCLEOTIDE SEQUENCE [LARGE SCALE GENOMIC DNA]</scope>
    <source>
        <strain evidence="16 17">DJ-13</strain>
    </source>
</reference>
<keyword evidence="11" id="KW-1133">Transmembrane helix</keyword>
<protein>
    <submittedName>
        <fullName evidence="16">Penicillin-binding protein 2</fullName>
        <ecNumber evidence="16">3.4.16.4</ecNumber>
    </submittedName>
</protein>
<dbReference type="PANTHER" id="PTHR30627:SF2">
    <property type="entry name" value="PEPTIDOGLYCAN D,D-TRANSPEPTIDASE MRDA"/>
    <property type="match status" value="1"/>
</dbReference>
<feature type="domain" description="Penicillin-binding protein transpeptidase" evidence="14">
    <location>
        <begin position="247"/>
        <end position="578"/>
    </location>
</feature>
<keyword evidence="3" id="KW-1003">Cell membrane</keyword>
<keyword evidence="5 16" id="KW-0121">Carboxypeptidase</keyword>
<dbReference type="EMBL" id="JAAWWL010000001">
    <property type="protein sequence ID" value="NKI31698.1"/>
    <property type="molecule type" value="Genomic_DNA"/>
</dbReference>
<evidence type="ECO:0000256" key="1">
    <source>
        <dbReference type="ARBA" id="ARBA00004167"/>
    </source>
</evidence>
<evidence type="ECO:0000256" key="9">
    <source>
        <dbReference type="ARBA" id="ARBA00022960"/>
    </source>
</evidence>
<dbReference type="InterPro" id="IPR036138">
    <property type="entry name" value="PBP_dimer_sf"/>
</dbReference>
<dbReference type="SUPFAM" id="SSF56519">
    <property type="entry name" value="Penicillin binding protein dimerisation domain"/>
    <property type="match status" value="1"/>
</dbReference>
<keyword evidence="10" id="KW-0573">Peptidoglycan synthesis</keyword>
<keyword evidence="4" id="KW-0997">Cell inner membrane</keyword>
<name>A0ABX1GPU2_9FLAO</name>
<accession>A0ABX1GPU2</accession>
<comment type="subcellular location">
    <subcellularLocation>
        <location evidence="2">Cell membrane</location>
    </subcellularLocation>
    <subcellularLocation>
        <location evidence="1">Membrane</location>
        <topology evidence="1">Single-pass membrane protein</topology>
    </subcellularLocation>
</comment>
<dbReference type="InterPro" id="IPR017790">
    <property type="entry name" value="Penicillin-binding_protein_2"/>
</dbReference>
<evidence type="ECO:0000256" key="4">
    <source>
        <dbReference type="ARBA" id="ARBA00022519"/>
    </source>
</evidence>
<evidence type="ECO:0000259" key="15">
    <source>
        <dbReference type="Pfam" id="PF03717"/>
    </source>
</evidence>
<evidence type="ECO:0000256" key="6">
    <source>
        <dbReference type="ARBA" id="ARBA00022670"/>
    </source>
</evidence>
<dbReference type="Gene3D" id="3.90.1310.10">
    <property type="entry name" value="Penicillin-binding protein 2a (Domain 2)"/>
    <property type="match status" value="1"/>
</dbReference>
<keyword evidence="7" id="KW-0812">Transmembrane</keyword>
<evidence type="ECO:0000256" key="10">
    <source>
        <dbReference type="ARBA" id="ARBA00022984"/>
    </source>
</evidence>
<keyword evidence="13" id="KW-0961">Cell wall biogenesis/degradation</keyword>
<keyword evidence="8 16" id="KW-0378">Hydrolase</keyword>
<evidence type="ECO:0000256" key="7">
    <source>
        <dbReference type="ARBA" id="ARBA00022692"/>
    </source>
</evidence>
<dbReference type="Proteomes" id="UP000718451">
    <property type="component" value="Unassembled WGS sequence"/>
</dbReference>
<evidence type="ECO:0000256" key="8">
    <source>
        <dbReference type="ARBA" id="ARBA00022801"/>
    </source>
</evidence>